<proteinExistence type="predicted"/>
<name>A0A090D032_9BACT</name>
<dbReference type="EMBL" id="CCEJ010000009">
    <property type="protein sequence ID" value="CDR34646.1"/>
    <property type="molecule type" value="Genomic_DNA"/>
</dbReference>
<gene>
    <name evidence="1" type="ORF">CSEC_1837</name>
</gene>
<sequence>MLNKIKKPFILFSKNHLIVKMVLFDTFFAKFFNHRLSYVFKFIKKFAQR</sequence>
<organism evidence="1 2">
    <name type="scientific">Candidatus Criblamydia sequanensis CRIB-18</name>
    <dbReference type="NCBI Taxonomy" id="1437425"/>
    <lineage>
        <taxon>Bacteria</taxon>
        <taxon>Pseudomonadati</taxon>
        <taxon>Chlamydiota</taxon>
        <taxon>Chlamydiia</taxon>
        <taxon>Parachlamydiales</taxon>
        <taxon>Candidatus Criblamydiaceae</taxon>
        <taxon>Candidatus Criblamydia</taxon>
    </lineage>
</organism>
<dbReference type="Proteomes" id="UP000031552">
    <property type="component" value="Unassembled WGS sequence"/>
</dbReference>
<dbReference type="STRING" id="1437425.CSEC_1837"/>
<comment type="caution">
    <text evidence="1">The sequence shown here is derived from an EMBL/GenBank/DDBJ whole genome shotgun (WGS) entry which is preliminary data.</text>
</comment>
<reference evidence="1" key="1">
    <citation type="submission" date="2013-12" db="EMBL/GenBank/DDBJ databases">
        <authorList>
            <person name="Linke B."/>
        </authorList>
    </citation>
    <scope>NUCLEOTIDE SEQUENCE [LARGE SCALE GENOMIC DNA]</scope>
    <source>
        <strain evidence="1">CRIB-18</strain>
    </source>
</reference>
<protein>
    <submittedName>
        <fullName evidence="1">Uncharacterized protein</fullName>
    </submittedName>
</protein>
<dbReference type="AlphaFoldDB" id="A0A090D032"/>
<evidence type="ECO:0000313" key="1">
    <source>
        <dbReference type="EMBL" id="CDR34646.1"/>
    </source>
</evidence>
<reference evidence="1" key="2">
    <citation type="submission" date="2014-09" db="EMBL/GenBank/DDBJ databases">
        <title>Criblamydia sequanensis harbors a mega-plasmid encoding arsenite resistance.</title>
        <authorList>
            <person name="Bertelli C."/>
            <person name="Goesmann A."/>
            <person name="Greub G."/>
        </authorList>
    </citation>
    <scope>NUCLEOTIDE SEQUENCE [LARGE SCALE GENOMIC DNA]</scope>
    <source>
        <strain evidence="1">CRIB-18</strain>
    </source>
</reference>
<keyword evidence="2" id="KW-1185">Reference proteome</keyword>
<evidence type="ECO:0000313" key="2">
    <source>
        <dbReference type="Proteomes" id="UP000031552"/>
    </source>
</evidence>
<accession>A0A090D032</accession>